<dbReference type="PANTHER" id="PTHR44102:SF4">
    <property type="entry name" value="PROTEIN NPGR1"/>
    <property type="match status" value="1"/>
</dbReference>
<accession>A0A2P2Q4J8</accession>
<dbReference type="PANTHER" id="PTHR44102">
    <property type="entry name" value="PROTEIN NPG1"/>
    <property type="match status" value="1"/>
</dbReference>
<dbReference type="InterPro" id="IPR043376">
    <property type="entry name" value="NPG1-like"/>
</dbReference>
<evidence type="ECO:0000313" key="1">
    <source>
        <dbReference type="EMBL" id="MBX61908.1"/>
    </source>
</evidence>
<proteinExistence type="predicted"/>
<protein>
    <submittedName>
        <fullName evidence="1">Uncharacterized protein</fullName>
    </submittedName>
</protein>
<dbReference type="AlphaFoldDB" id="A0A2P2Q4J8"/>
<dbReference type="InterPro" id="IPR011990">
    <property type="entry name" value="TPR-like_helical_dom_sf"/>
</dbReference>
<reference evidence="1" key="1">
    <citation type="submission" date="2018-02" db="EMBL/GenBank/DDBJ databases">
        <title>Rhizophora mucronata_Transcriptome.</title>
        <authorList>
            <person name="Meera S.P."/>
            <person name="Sreeshan A."/>
            <person name="Augustine A."/>
        </authorList>
    </citation>
    <scope>NUCLEOTIDE SEQUENCE</scope>
    <source>
        <tissue evidence="1">Leaf</tissue>
    </source>
</reference>
<name>A0A2P2Q4J8_RHIMU</name>
<sequence>MLFAGMLFEGQSLYKEALVSFSVSLSVDPDHVPSIVSMAAVLVKLGAQSFPIARSFLLNALRLDPTNHEAWMYLGLISKMEGSSQQAADFFQAAHELALSAPVQGFV</sequence>
<organism evidence="1">
    <name type="scientific">Rhizophora mucronata</name>
    <name type="common">Asiatic mangrove</name>
    <dbReference type="NCBI Taxonomy" id="61149"/>
    <lineage>
        <taxon>Eukaryota</taxon>
        <taxon>Viridiplantae</taxon>
        <taxon>Streptophyta</taxon>
        <taxon>Embryophyta</taxon>
        <taxon>Tracheophyta</taxon>
        <taxon>Spermatophyta</taxon>
        <taxon>Magnoliopsida</taxon>
        <taxon>eudicotyledons</taxon>
        <taxon>Gunneridae</taxon>
        <taxon>Pentapetalae</taxon>
        <taxon>rosids</taxon>
        <taxon>fabids</taxon>
        <taxon>Malpighiales</taxon>
        <taxon>Rhizophoraceae</taxon>
        <taxon>Rhizophora</taxon>
    </lineage>
</organism>
<dbReference type="SUPFAM" id="SSF48452">
    <property type="entry name" value="TPR-like"/>
    <property type="match status" value="1"/>
</dbReference>
<dbReference type="Gene3D" id="1.25.40.10">
    <property type="entry name" value="Tetratricopeptide repeat domain"/>
    <property type="match status" value="1"/>
</dbReference>
<dbReference type="EMBL" id="GGEC01081424">
    <property type="protein sequence ID" value="MBX61908.1"/>
    <property type="molecule type" value="Transcribed_RNA"/>
</dbReference>